<sequence>MKLLLPKPRPTSRARTRGNFPQPLHPQSVFRIPQHAPAAVLELADDRDSRELATDRCPRAVHHATNYHSGKSPHGAHRHLTRS</sequence>
<proteinExistence type="predicted"/>
<dbReference type="Proteomes" id="UP000735302">
    <property type="component" value="Unassembled WGS sequence"/>
</dbReference>
<feature type="compositionally biased region" description="Basic residues" evidence="1">
    <location>
        <begin position="74"/>
        <end position="83"/>
    </location>
</feature>
<dbReference type="AlphaFoldDB" id="A0AAV4C208"/>
<name>A0AAV4C208_9GAST</name>
<reference evidence="2 3" key="1">
    <citation type="journal article" date="2021" name="Elife">
        <title>Chloroplast acquisition without the gene transfer in kleptoplastic sea slugs, Plakobranchus ocellatus.</title>
        <authorList>
            <person name="Maeda T."/>
            <person name="Takahashi S."/>
            <person name="Yoshida T."/>
            <person name="Shimamura S."/>
            <person name="Takaki Y."/>
            <person name="Nagai Y."/>
            <person name="Toyoda A."/>
            <person name="Suzuki Y."/>
            <person name="Arimoto A."/>
            <person name="Ishii H."/>
            <person name="Satoh N."/>
            <person name="Nishiyama T."/>
            <person name="Hasebe M."/>
            <person name="Maruyama T."/>
            <person name="Minagawa J."/>
            <person name="Obokata J."/>
            <person name="Shigenobu S."/>
        </authorList>
    </citation>
    <scope>NUCLEOTIDE SEQUENCE [LARGE SCALE GENOMIC DNA]</scope>
</reference>
<feature type="region of interest" description="Disordered" evidence="1">
    <location>
        <begin position="62"/>
        <end position="83"/>
    </location>
</feature>
<comment type="caution">
    <text evidence="2">The sequence shown here is derived from an EMBL/GenBank/DDBJ whole genome shotgun (WGS) entry which is preliminary data.</text>
</comment>
<keyword evidence="3" id="KW-1185">Reference proteome</keyword>
<protein>
    <submittedName>
        <fullName evidence="2">Uncharacterized protein</fullName>
    </submittedName>
</protein>
<gene>
    <name evidence="2" type="ORF">PoB_005244800</name>
</gene>
<accession>A0AAV4C208</accession>
<evidence type="ECO:0000313" key="3">
    <source>
        <dbReference type="Proteomes" id="UP000735302"/>
    </source>
</evidence>
<dbReference type="EMBL" id="BLXT01005778">
    <property type="protein sequence ID" value="GFO25943.1"/>
    <property type="molecule type" value="Genomic_DNA"/>
</dbReference>
<feature type="region of interest" description="Disordered" evidence="1">
    <location>
        <begin position="1"/>
        <end position="25"/>
    </location>
</feature>
<evidence type="ECO:0000313" key="2">
    <source>
        <dbReference type="EMBL" id="GFO25943.1"/>
    </source>
</evidence>
<organism evidence="2 3">
    <name type="scientific">Plakobranchus ocellatus</name>
    <dbReference type="NCBI Taxonomy" id="259542"/>
    <lineage>
        <taxon>Eukaryota</taxon>
        <taxon>Metazoa</taxon>
        <taxon>Spiralia</taxon>
        <taxon>Lophotrochozoa</taxon>
        <taxon>Mollusca</taxon>
        <taxon>Gastropoda</taxon>
        <taxon>Heterobranchia</taxon>
        <taxon>Euthyneura</taxon>
        <taxon>Panpulmonata</taxon>
        <taxon>Sacoglossa</taxon>
        <taxon>Placobranchoidea</taxon>
        <taxon>Plakobranchidae</taxon>
        <taxon>Plakobranchus</taxon>
    </lineage>
</organism>
<evidence type="ECO:0000256" key="1">
    <source>
        <dbReference type="SAM" id="MobiDB-lite"/>
    </source>
</evidence>